<keyword evidence="4" id="KW-1185">Reference proteome</keyword>
<evidence type="ECO:0000256" key="2">
    <source>
        <dbReference type="ARBA" id="ARBA00023239"/>
    </source>
</evidence>
<gene>
    <name evidence="3" type="ORF">GCM10025864_03860</name>
</gene>
<dbReference type="Pfam" id="PF01903">
    <property type="entry name" value="CbiX"/>
    <property type="match status" value="2"/>
</dbReference>
<evidence type="ECO:0000313" key="3">
    <source>
        <dbReference type="EMBL" id="GMA22627.1"/>
    </source>
</evidence>
<name>A0ABQ6HWV5_9MICO</name>
<evidence type="ECO:0000313" key="4">
    <source>
        <dbReference type="Proteomes" id="UP001157091"/>
    </source>
</evidence>
<proteinExistence type="predicted"/>
<evidence type="ECO:0008006" key="5">
    <source>
        <dbReference type="Google" id="ProtNLM"/>
    </source>
</evidence>
<keyword evidence="1" id="KW-0479">Metal-binding</keyword>
<protein>
    <recommendedName>
        <fullName evidence="5">Sirohydrochlorin ferrochelatase</fullName>
    </recommendedName>
</protein>
<dbReference type="PANTHER" id="PTHR33542">
    <property type="entry name" value="SIROHYDROCHLORIN FERROCHELATASE, CHLOROPLASTIC"/>
    <property type="match status" value="1"/>
</dbReference>
<dbReference type="InterPro" id="IPR002762">
    <property type="entry name" value="CbiX-like"/>
</dbReference>
<dbReference type="SUPFAM" id="SSF53800">
    <property type="entry name" value="Chelatase"/>
    <property type="match status" value="1"/>
</dbReference>
<dbReference type="InterPro" id="IPR050963">
    <property type="entry name" value="Sirohydro_Cobaltochel/CbiX"/>
</dbReference>
<organism evidence="3 4">
    <name type="scientific">Luteimicrobium album</name>
    <dbReference type="NCBI Taxonomy" id="1054550"/>
    <lineage>
        <taxon>Bacteria</taxon>
        <taxon>Bacillati</taxon>
        <taxon>Actinomycetota</taxon>
        <taxon>Actinomycetes</taxon>
        <taxon>Micrococcales</taxon>
        <taxon>Luteimicrobium</taxon>
    </lineage>
</organism>
<reference evidence="4" key="1">
    <citation type="journal article" date="2019" name="Int. J. Syst. Evol. Microbiol.">
        <title>The Global Catalogue of Microorganisms (GCM) 10K type strain sequencing project: providing services to taxonomists for standard genome sequencing and annotation.</title>
        <authorList>
            <consortium name="The Broad Institute Genomics Platform"/>
            <consortium name="The Broad Institute Genome Sequencing Center for Infectious Disease"/>
            <person name="Wu L."/>
            <person name="Ma J."/>
        </authorList>
    </citation>
    <scope>NUCLEOTIDE SEQUENCE [LARGE SCALE GENOMIC DNA]</scope>
    <source>
        <strain evidence="4">NBRC 106348</strain>
    </source>
</reference>
<accession>A0ABQ6HWV5</accession>
<dbReference type="PANTHER" id="PTHR33542:SF5">
    <property type="entry name" value="FERROCHELATASE CHE1"/>
    <property type="match status" value="1"/>
</dbReference>
<sequence>MTTTPTLVGCSHGTANRAGQLAIRSILDDVRDARPGLAVLETYVDVQHPQVGEVLGTVPDGSPAVVVPLLLSAGFHVYVDIAEAAGARPDTVTADALGPDDRLVALLRRRAVEAGAEPGDAVVVAAAGSSDARAVADVEAVVEAFARTWDGPVTVGYGSMARPTVAQAVAAARAAGASRVVVASYLLAPGWFHDQLAGAGADAVSAPLAPDPELAQVVLDRFDAVSSL</sequence>
<keyword evidence="2" id="KW-0456">Lyase</keyword>
<evidence type="ECO:0000256" key="1">
    <source>
        <dbReference type="ARBA" id="ARBA00022723"/>
    </source>
</evidence>
<dbReference type="EMBL" id="BSUK01000001">
    <property type="protein sequence ID" value="GMA22627.1"/>
    <property type="molecule type" value="Genomic_DNA"/>
</dbReference>
<dbReference type="Proteomes" id="UP001157091">
    <property type="component" value="Unassembled WGS sequence"/>
</dbReference>
<comment type="caution">
    <text evidence="3">The sequence shown here is derived from an EMBL/GenBank/DDBJ whole genome shotgun (WGS) entry which is preliminary data.</text>
</comment>
<dbReference type="RefSeq" id="WP_284291750.1">
    <property type="nucleotide sequence ID" value="NZ_BSUK01000001.1"/>
</dbReference>
<dbReference type="Gene3D" id="3.40.50.1400">
    <property type="match status" value="2"/>
</dbReference>